<evidence type="ECO:0000256" key="1">
    <source>
        <dbReference type="SAM" id="Phobius"/>
    </source>
</evidence>
<protein>
    <submittedName>
        <fullName evidence="2">Uncharacterized protein</fullName>
    </submittedName>
</protein>
<proteinExistence type="predicted"/>
<comment type="caution">
    <text evidence="2">The sequence shown here is derived from an EMBL/GenBank/DDBJ whole genome shotgun (WGS) entry which is preliminary data.</text>
</comment>
<reference evidence="2" key="2">
    <citation type="journal article" date="2023" name="BMC Genomics">
        <title>Pest status, molecular evolution, and epigenetic factors derived from the genome assembly of Frankliniella fusca, a thysanopteran phytovirus vector.</title>
        <authorList>
            <person name="Catto M.A."/>
            <person name="Labadie P.E."/>
            <person name="Jacobson A.L."/>
            <person name="Kennedy G.G."/>
            <person name="Srinivasan R."/>
            <person name="Hunt B.G."/>
        </authorList>
    </citation>
    <scope>NUCLEOTIDE SEQUENCE</scope>
    <source>
        <strain evidence="2">PL_HMW_Pooled</strain>
    </source>
</reference>
<dbReference type="EMBL" id="JAHWGI010001270">
    <property type="protein sequence ID" value="KAK3926840.1"/>
    <property type="molecule type" value="Genomic_DNA"/>
</dbReference>
<keyword evidence="1" id="KW-1133">Transmembrane helix</keyword>
<evidence type="ECO:0000313" key="2">
    <source>
        <dbReference type="EMBL" id="KAK3926840.1"/>
    </source>
</evidence>
<dbReference type="Proteomes" id="UP001219518">
    <property type="component" value="Unassembled WGS sequence"/>
</dbReference>
<reference evidence="2" key="1">
    <citation type="submission" date="2021-07" db="EMBL/GenBank/DDBJ databases">
        <authorList>
            <person name="Catto M.A."/>
            <person name="Jacobson A."/>
            <person name="Kennedy G."/>
            <person name="Labadie P."/>
            <person name="Hunt B.G."/>
            <person name="Srinivasan R."/>
        </authorList>
    </citation>
    <scope>NUCLEOTIDE SEQUENCE</scope>
    <source>
        <strain evidence="2">PL_HMW_Pooled</strain>
        <tissue evidence="2">Head</tissue>
    </source>
</reference>
<sequence length="74" mass="8310">MQSASTPDSRDATLCCRMLPPCYIVIAVLGSLVLLHLLFELHYFTRSLLTVVIGLFCKKNRHILDTLSVKGRGY</sequence>
<feature type="transmembrane region" description="Helical" evidence="1">
    <location>
        <begin position="21"/>
        <end position="39"/>
    </location>
</feature>
<organism evidence="2 3">
    <name type="scientific">Frankliniella fusca</name>
    <dbReference type="NCBI Taxonomy" id="407009"/>
    <lineage>
        <taxon>Eukaryota</taxon>
        <taxon>Metazoa</taxon>
        <taxon>Ecdysozoa</taxon>
        <taxon>Arthropoda</taxon>
        <taxon>Hexapoda</taxon>
        <taxon>Insecta</taxon>
        <taxon>Pterygota</taxon>
        <taxon>Neoptera</taxon>
        <taxon>Paraneoptera</taxon>
        <taxon>Thysanoptera</taxon>
        <taxon>Terebrantia</taxon>
        <taxon>Thripoidea</taxon>
        <taxon>Thripidae</taxon>
        <taxon>Frankliniella</taxon>
    </lineage>
</organism>
<keyword evidence="1" id="KW-0812">Transmembrane</keyword>
<evidence type="ECO:0000313" key="3">
    <source>
        <dbReference type="Proteomes" id="UP001219518"/>
    </source>
</evidence>
<gene>
    <name evidence="2" type="ORF">KUF71_015176</name>
</gene>
<dbReference type="AlphaFoldDB" id="A0AAE1LPD4"/>
<accession>A0AAE1LPD4</accession>
<keyword evidence="1" id="KW-0472">Membrane</keyword>
<keyword evidence="3" id="KW-1185">Reference proteome</keyword>
<name>A0AAE1LPD4_9NEOP</name>